<keyword evidence="2" id="KW-1185">Reference proteome</keyword>
<evidence type="ECO:0000313" key="1">
    <source>
        <dbReference type="EMBL" id="OKP01453.1"/>
    </source>
</evidence>
<dbReference type="EMBL" id="MNBE01000639">
    <property type="protein sequence ID" value="OKP01453.1"/>
    <property type="molecule type" value="Genomic_DNA"/>
</dbReference>
<sequence>MKVSIDKHPKLASEGNMVLKLFDRRFVTEFRRVWNVDVWTPEAENKFHQFVNDSRSSKFLADIQRDKVNMSSFDMKMSAGQKVKAYDTLSDVQGAVVPRLIGLATASSSSSVSPGPLNQPTVIPGILLQYIRGFQLKDLGRHAPKELWNSICQDAMQLLRATGERGILNLDFQVRNVIVKKLRANHYKPFMIDLAICRFRAEAKDEEEWRQWRVDEDEEGWLGRGMEDHLDEDYVYRRSSYSKQLRGE</sequence>
<dbReference type="AlphaFoldDB" id="A0A1Q5TMJ5"/>
<proteinExistence type="predicted"/>
<evidence type="ECO:0000313" key="2">
    <source>
        <dbReference type="Proteomes" id="UP000186955"/>
    </source>
</evidence>
<dbReference type="Proteomes" id="UP000186955">
    <property type="component" value="Unassembled WGS sequence"/>
</dbReference>
<accession>A0A1Q5TMJ5</accession>
<comment type="caution">
    <text evidence="1">The sequence shown here is derived from an EMBL/GenBank/DDBJ whole genome shotgun (WGS) entry which is preliminary data.</text>
</comment>
<gene>
    <name evidence="1" type="ORF">PENSUB_7443</name>
</gene>
<organism evidence="1 2">
    <name type="scientific">Penicillium subrubescens</name>
    <dbReference type="NCBI Taxonomy" id="1316194"/>
    <lineage>
        <taxon>Eukaryota</taxon>
        <taxon>Fungi</taxon>
        <taxon>Dikarya</taxon>
        <taxon>Ascomycota</taxon>
        <taxon>Pezizomycotina</taxon>
        <taxon>Eurotiomycetes</taxon>
        <taxon>Eurotiomycetidae</taxon>
        <taxon>Eurotiales</taxon>
        <taxon>Aspergillaceae</taxon>
        <taxon>Penicillium</taxon>
    </lineage>
</organism>
<reference evidence="1 2" key="1">
    <citation type="submission" date="2016-10" db="EMBL/GenBank/DDBJ databases">
        <title>Genome sequence of the ascomycete fungus Penicillium subrubescens.</title>
        <authorList>
            <person name="De Vries R.P."/>
            <person name="Peng M."/>
            <person name="Dilokpimol A."/>
            <person name="Hilden K."/>
            <person name="Makela M.R."/>
            <person name="Grigoriev I."/>
            <person name="Riley R."/>
            <person name="Granchi Z."/>
        </authorList>
    </citation>
    <scope>NUCLEOTIDE SEQUENCE [LARGE SCALE GENOMIC DNA]</scope>
    <source>
        <strain evidence="1 2">CBS 132785</strain>
    </source>
</reference>
<name>A0A1Q5TMJ5_9EURO</name>
<dbReference type="STRING" id="1316194.A0A1Q5TMJ5"/>
<protein>
    <recommendedName>
        <fullName evidence="3">Protein kinase domain-containing protein</fullName>
    </recommendedName>
</protein>
<evidence type="ECO:0008006" key="3">
    <source>
        <dbReference type="Google" id="ProtNLM"/>
    </source>
</evidence>